<dbReference type="AlphaFoldDB" id="A0A552LF75"/>
<protein>
    <submittedName>
        <fullName evidence="2">Uncharacterized protein</fullName>
    </submittedName>
</protein>
<evidence type="ECO:0000256" key="1">
    <source>
        <dbReference type="SAM" id="MobiDB-lite"/>
    </source>
</evidence>
<name>A0A552LF75_9CHRO</name>
<dbReference type="EMBL" id="SFAN01000140">
    <property type="protein sequence ID" value="TRV18855.1"/>
    <property type="molecule type" value="Genomic_DNA"/>
</dbReference>
<feature type="compositionally biased region" description="Basic and acidic residues" evidence="1">
    <location>
        <begin position="1"/>
        <end position="19"/>
    </location>
</feature>
<comment type="caution">
    <text evidence="2">The sequence shown here is derived from an EMBL/GenBank/DDBJ whole genome shotgun (WGS) entry which is preliminary data.</text>
</comment>
<dbReference type="Proteomes" id="UP000320730">
    <property type="component" value="Unassembled WGS sequence"/>
</dbReference>
<sequence>MKSKVNGEARRQETPRQETGDYFYLFSPHPTPHTPHPTPHFPTSPHPTPYTLFQVRRQGSAWGLGVRE</sequence>
<evidence type="ECO:0000313" key="3">
    <source>
        <dbReference type="Proteomes" id="UP000320730"/>
    </source>
</evidence>
<proteinExistence type="predicted"/>
<evidence type="ECO:0000313" key="2">
    <source>
        <dbReference type="EMBL" id="TRV18855.1"/>
    </source>
</evidence>
<accession>A0A552LF75</accession>
<feature type="region of interest" description="Disordered" evidence="1">
    <location>
        <begin position="1"/>
        <end position="49"/>
    </location>
</feature>
<gene>
    <name evidence="2" type="ORF">EWV40_16460</name>
</gene>
<organism evidence="2 3">
    <name type="scientific">Microcystis flos-aquae Mf_WU_F_19750830_S460</name>
    <dbReference type="NCBI Taxonomy" id="2486237"/>
    <lineage>
        <taxon>Bacteria</taxon>
        <taxon>Bacillati</taxon>
        <taxon>Cyanobacteriota</taxon>
        <taxon>Cyanophyceae</taxon>
        <taxon>Oscillatoriophycideae</taxon>
        <taxon>Chroococcales</taxon>
        <taxon>Microcystaceae</taxon>
        <taxon>Microcystis</taxon>
    </lineage>
</organism>
<feature type="compositionally biased region" description="Pro residues" evidence="1">
    <location>
        <begin position="29"/>
        <end position="48"/>
    </location>
</feature>
<reference evidence="2 3" key="1">
    <citation type="submission" date="2019-01" db="EMBL/GenBank/DDBJ databases">
        <title>Coherence of Microcystis species and biogeography revealed through population genomics.</title>
        <authorList>
            <person name="Perez-Carrascal O.M."/>
            <person name="Terrat Y."/>
            <person name="Giani A."/>
            <person name="Fortin N."/>
            <person name="Tromas N."/>
            <person name="Shapiro B.J."/>
        </authorList>
    </citation>
    <scope>NUCLEOTIDE SEQUENCE [LARGE SCALE GENOMIC DNA]</scope>
    <source>
        <strain evidence="2">Mf_WU_F_19750830_S460</strain>
    </source>
</reference>